<feature type="compositionally biased region" description="Low complexity" evidence="1">
    <location>
        <begin position="445"/>
        <end position="457"/>
    </location>
</feature>
<reference evidence="2 3" key="1">
    <citation type="submission" date="2024-01" db="EMBL/GenBank/DDBJ databases">
        <title>A draft genome for a cacao thread blight-causing isolate of Paramarasmius palmivorus.</title>
        <authorList>
            <person name="Baruah I.K."/>
            <person name="Bukari Y."/>
            <person name="Amoako-Attah I."/>
            <person name="Meinhardt L.W."/>
            <person name="Bailey B.A."/>
            <person name="Cohen S.P."/>
        </authorList>
    </citation>
    <scope>NUCLEOTIDE SEQUENCE [LARGE SCALE GENOMIC DNA]</scope>
    <source>
        <strain evidence="2 3">GH-12</strain>
    </source>
</reference>
<gene>
    <name evidence="2" type="ORF">VNI00_004509</name>
</gene>
<feature type="compositionally biased region" description="Polar residues" evidence="1">
    <location>
        <begin position="458"/>
        <end position="474"/>
    </location>
</feature>
<name>A0AAW0DKH0_9AGAR</name>
<comment type="caution">
    <text evidence="2">The sequence shown here is derived from an EMBL/GenBank/DDBJ whole genome shotgun (WGS) entry which is preliminary data.</text>
</comment>
<sequence length="525" mass="55412">MTSLLGRLSLPQSVFNKLADSYWKVLKPVEYEIALGSSAITDAIMLWRCLVVWNNDWRAAVVPVLGLIGTHASAFFIPPESPILAASVALNNLFLTGMIAFRMIKMSKEAIARVRTEPRAIVRMGIATVLESGSINSVYTTLMFGVSMAETYIGGFGKLLEVSMRLWPFVSNTVSAIILARSALGMSFNNVESAISSLGGVKSKSPVDIVRTVGKTLSDTGSSITKDFASLTKKSDGEPSLSPVNIVRTVGRTLSGTNSEGKPSPAIDIVRTLSGHGKDGSVTTTTDPLSPVNIVRTVGRTLSGTNSGEHSPIVRTLSGTGKEGSATTAHSEAKPSLPVDTIVRRVSGQFTKKSDEEPSLSPVDIVQTVGRTLSGTNSEGKPSPTVDIVRTLSGTGKDLDGSVTTHLEVKPSLPVDTIVRRVSGRVGQTLTATNRLGNYAGFGAEPSSRVEVPVPVSDTGNSTPKDGDTSNNEAGSERNPGDIVRTLSGTTKDEGKPLVPKHHLQDPISKTTDVLKAPLGKIFPL</sequence>
<dbReference type="Proteomes" id="UP001383192">
    <property type="component" value="Unassembled WGS sequence"/>
</dbReference>
<organism evidence="2 3">
    <name type="scientific">Paramarasmius palmivorus</name>
    <dbReference type="NCBI Taxonomy" id="297713"/>
    <lineage>
        <taxon>Eukaryota</taxon>
        <taxon>Fungi</taxon>
        <taxon>Dikarya</taxon>
        <taxon>Basidiomycota</taxon>
        <taxon>Agaricomycotina</taxon>
        <taxon>Agaricomycetes</taxon>
        <taxon>Agaricomycetidae</taxon>
        <taxon>Agaricales</taxon>
        <taxon>Marasmiineae</taxon>
        <taxon>Marasmiaceae</taxon>
        <taxon>Paramarasmius</taxon>
    </lineage>
</organism>
<protein>
    <recommendedName>
        <fullName evidence="4">Transmembrane protein</fullName>
    </recommendedName>
</protein>
<evidence type="ECO:0008006" key="4">
    <source>
        <dbReference type="Google" id="ProtNLM"/>
    </source>
</evidence>
<dbReference type="AlphaFoldDB" id="A0AAW0DKH0"/>
<feature type="region of interest" description="Disordered" evidence="1">
    <location>
        <begin position="443"/>
        <end position="483"/>
    </location>
</feature>
<evidence type="ECO:0000313" key="2">
    <source>
        <dbReference type="EMBL" id="KAK7051534.1"/>
    </source>
</evidence>
<evidence type="ECO:0000256" key="1">
    <source>
        <dbReference type="SAM" id="MobiDB-lite"/>
    </source>
</evidence>
<proteinExistence type="predicted"/>
<keyword evidence="3" id="KW-1185">Reference proteome</keyword>
<evidence type="ECO:0000313" key="3">
    <source>
        <dbReference type="Proteomes" id="UP001383192"/>
    </source>
</evidence>
<accession>A0AAW0DKH0</accession>
<dbReference type="EMBL" id="JAYKXP010000012">
    <property type="protein sequence ID" value="KAK7051534.1"/>
    <property type="molecule type" value="Genomic_DNA"/>
</dbReference>